<accession>A0A6C0IUZ6</accession>
<feature type="coiled-coil region" evidence="1">
    <location>
        <begin position="73"/>
        <end position="100"/>
    </location>
</feature>
<evidence type="ECO:0000259" key="2">
    <source>
        <dbReference type="Pfam" id="PF01728"/>
    </source>
</evidence>
<dbReference type="InterPro" id="IPR002877">
    <property type="entry name" value="RNA_MeTrfase_FtsJ_dom"/>
</dbReference>
<dbReference type="GO" id="GO:0006370">
    <property type="term" value="P:7-methylguanosine mRNA capping"/>
    <property type="evidence" value="ECO:0007669"/>
    <property type="project" value="TreeGrafter"/>
</dbReference>
<sequence length="452" mass="53352">MNNSFKPFIFKIPTGNSSVLKDKTDKSNNNVIISDVVNYPLFSLGFHSFLHRTKNAMDITKKLETKNEFYYVVNPFENKINDYEKDLDESTKEFFKMKEDDPKILSRSFYKMWEILYYFDIAKKENLTYAAIADGNGSFLQSVLKFREKYGYDMKKDKYFGVTLHPEDSKKSESGKQFINYYDKLYPDLLNIHKTYPREKAMKLKSKSDGDITQVKTISLFKKEILKNKAYADLVTADGGFDWVDENYQEQEGYQLILGEIIAALRVQQTDGTFVLKLFETFTLSTIKMIYLVSSFYKDAYICKPLFSRESNSERYLICKGFKYDQTKDKSGLNSKIEVLEDILEKLSTESYLQDILPNLDVPTDYLNMFKFINIQIANRQQIMINKIVSYIKGNNYYGDKFHEYREEQIKATQWWVDNFLTDKYDKNIIKKFDNMIEFNTQEEIQFSKKLV</sequence>
<dbReference type="GO" id="GO:0005737">
    <property type="term" value="C:cytoplasm"/>
    <property type="evidence" value="ECO:0007669"/>
    <property type="project" value="TreeGrafter"/>
</dbReference>
<name>A0A6C0IUZ6_9ZZZZ</name>
<dbReference type="InterPro" id="IPR050851">
    <property type="entry name" value="mRNA_Cap_2O-Ribose_MeTrfase"/>
</dbReference>
<dbReference type="Gene3D" id="3.40.50.12760">
    <property type="match status" value="1"/>
</dbReference>
<dbReference type="PANTHER" id="PTHR16121">
    <property type="entry name" value="CAP-SPECIFIC MRNA (NUCLEOSIDE-2'-O-)-METHYLTRANSFERASE 1-RELATED"/>
    <property type="match status" value="1"/>
</dbReference>
<evidence type="ECO:0000313" key="3">
    <source>
        <dbReference type="EMBL" id="QHT96305.1"/>
    </source>
</evidence>
<dbReference type="InterPro" id="IPR029063">
    <property type="entry name" value="SAM-dependent_MTases_sf"/>
</dbReference>
<organism evidence="3">
    <name type="scientific">viral metagenome</name>
    <dbReference type="NCBI Taxonomy" id="1070528"/>
    <lineage>
        <taxon>unclassified sequences</taxon>
        <taxon>metagenomes</taxon>
        <taxon>organismal metagenomes</taxon>
    </lineage>
</organism>
<reference evidence="3" key="1">
    <citation type="journal article" date="2020" name="Nature">
        <title>Giant virus diversity and host interactions through global metagenomics.</title>
        <authorList>
            <person name="Schulz F."/>
            <person name="Roux S."/>
            <person name="Paez-Espino D."/>
            <person name="Jungbluth S."/>
            <person name="Walsh D.A."/>
            <person name="Denef V.J."/>
            <person name="McMahon K.D."/>
            <person name="Konstantinidis K.T."/>
            <person name="Eloe-Fadrosh E.A."/>
            <person name="Kyrpides N.C."/>
            <person name="Woyke T."/>
        </authorList>
    </citation>
    <scope>NUCLEOTIDE SEQUENCE</scope>
    <source>
        <strain evidence="3">GVMAG-M-3300024302-11</strain>
    </source>
</reference>
<feature type="domain" description="Ribosomal RNA methyltransferase FtsJ" evidence="2">
    <location>
        <begin position="106"/>
        <end position="322"/>
    </location>
</feature>
<proteinExistence type="predicted"/>
<dbReference type="GO" id="GO:0005634">
    <property type="term" value="C:nucleus"/>
    <property type="evidence" value="ECO:0007669"/>
    <property type="project" value="UniProtKB-ARBA"/>
</dbReference>
<dbReference type="GO" id="GO:0004483">
    <property type="term" value="F:methyltransferase cap1 activity"/>
    <property type="evidence" value="ECO:0007669"/>
    <property type="project" value="TreeGrafter"/>
</dbReference>
<dbReference type="AlphaFoldDB" id="A0A6C0IUZ6"/>
<dbReference type="PANTHER" id="PTHR16121:SF0">
    <property type="entry name" value="CAP-SPECIFIC MRNA (NUCLEOSIDE-2'-O-)-METHYLTRANSFERASE 1"/>
    <property type="match status" value="1"/>
</dbReference>
<evidence type="ECO:0000256" key="1">
    <source>
        <dbReference type="SAM" id="Coils"/>
    </source>
</evidence>
<dbReference type="Pfam" id="PF01728">
    <property type="entry name" value="FtsJ"/>
    <property type="match status" value="1"/>
</dbReference>
<keyword evidence="1" id="KW-0175">Coiled coil</keyword>
<protein>
    <recommendedName>
        <fullName evidence="2">Ribosomal RNA methyltransferase FtsJ domain-containing protein</fullName>
    </recommendedName>
</protein>
<dbReference type="GO" id="GO:0032259">
    <property type="term" value="P:methylation"/>
    <property type="evidence" value="ECO:0007669"/>
    <property type="project" value="InterPro"/>
</dbReference>
<dbReference type="EMBL" id="MN740255">
    <property type="protein sequence ID" value="QHT96305.1"/>
    <property type="molecule type" value="Genomic_DNA"/>
</dbReference>
<dbReference type="SUPFAM" id="SSF53335">
    <property type="entry name" value="S-adenosyl-L-methionine-dependent methyltransferases"/>
    <property type="match status" value="1"/>
</dbReference>